<dbReference type="GO" id="GO:0016020">
    <property type="term" value="C:membrane"/>
    <property type="evidence" value="ECO:0007669"/>
    <property type="project" value="UniProtKB-SubCell"/>
</dbReference>
<evidence type="ECO:0000256" key="2">
    <source>
        <dbReference type="ARBA" id="ARBA00006824"/>
    </source>
</evidence>
<keyword evidence="7" id="KW-0732">Signal</keyword>
<evidence type="ECO:0000256" key="4">
    <source>
        <dbReference type="ARBA" id="ARBA00022989"/>
    </source>
</evidence>
<reference evidence="8" key="1">
    <citation type="submission" date="2014-11" db="EMBL/GenBank/DDBJ databases">
        <authorList>
            <person name="Otto D Thomas"/>
            <person name="Naeem Raeece"/>
        </authorList>
    </citation>
    <scope>NUCLEOTIDE SEQUENCE</scope>
</reference>
<dbReference type="Pfam" id="PF04117">
    <property type="entry name" value="Mpv17_PMP22"/>
    <property type="match status" value="1"/>
</dbReference>
<dbReference type="GO" id="GO:0005737">
    <property type="term" value="C:cytoplasm"/>
    <property type="evidence" value="ECO:0007669"/>
    <property type="project" value="TreeGrafter"/>
</dbReference>
<feature type="transmembrane region" description="Helical" evidence="6">
    <location>
        <begin position="100"/>
        <end position="122"/>
    </location>
</feature>
<dbReference type="AlphaFoldDB" id="A0A0G4HJ24"/>
<evidence type="ECO:0000256" key="7">
    <source>
        <dbReference type="SAM" id="SignalP"/>
    </source>
</evidence>
<keyword evidence="5 6" id="KW-0472">Membrane</keyword>
<comment type="subcellular location">
    <subcellularLocation>
        <location evidence="1">Membrane</location>
        <topology evidence="1">Multi-pass membrane protein</topology>
    </subcellularLocation>
</comment>
<gene>
    <name evidence="8" type="ORF">Cvel_7075</name>
</gene>
<dbReference type="PANTHER" id="PTHR11266">
    <property type="entry name" value="PEROXISOMAL MEMBRANE PROTEIN 2, PXMP2 MPV17"/>
    <property type="match status" value="1"/>
</dbReference>
<feature type="transmembrane region" description="Helical" evidence="6">
    <location>
        <begin position="211"/>
        <end position="233"/>
    </location>
</feature>
<organism evidence="8">
    <name type="scientific">Chromera velia CCMP2878</name>
    <dbReference type="NCBI Taxonomy" id="1169474"/>
    <lineage>
        <taxon>Eukaryota</taxon>
        <taxon>Sar</taxon>
        <taxon>Alveolata</taxon>
        <taxon>Colpodellida</taxon>
        <taxon>Chromeraceae</taxon>
        <taxon>Chromera</taxon>
    </lineage>
</organism>
<evidence type="ECO:0000256" key="6">
    <source>
        <dbReference type="RuleBase" id="RU363053"/>
    </source>
</evidence>
<comment type="similarity">
    <text evidence="2 6">Belongs to the peroxisomal membrane protein PXMP2/4 family.</text>
</comment>
<dbReference type="VEuPathDB" id="CryptoDB:Cvel_7075"/>
<evidence type="ECO:0000313" key="8">
    <source>
        <dbReference type="EMBL" id="CEM44200.1"/>
    </source>
</evidence>
<evidence type="ECO:0000256" key="1">
    <source>
        <dbReference type="ARBA" id="ARBA00004141"/>
    </source>
</evidence>
<accession>A0A0G4HJ24</accession>
<keyword evidence="4 6" id="KW-1133">Transmembrane helix</keyword>
<protein>
    <submittedName>
        <fullName evidence="8">Uncharacterized protein</fullName>
    </submittedName>
</protein>
<evidence type="ECO:0000256" key="5">
    <source>
        <dbReference type="ARBA" id="ARBA00023136"/>
    </source>
</evidence>
<feature type="transmembrane region" description="Helical" evidence="6">
    <location>
        <begin position="161"/>
        <end position="179"/>
    </location>
</feature>
<evidence type="ECO:0000256" key="3">
    <source>
        <dbReference type="ARBA" id="ARBA00022692"/>
    </source>
</evidence>
<keyword evidence="3 6" id="KW-0812">Transmembrane</keyword>
<dbReference type="EMBL" id="CDMZ01002868">
    <property type="protein sequence ID" value="CEM44200.1"/>
    <property type="molecule type" value="Genomic_DNA"/>
</dbReference>
<sequence>MSTHSSCLLSLFCAFCAVVPSFSFPVPRPIFPFSPRSISRRLSSRDSGWGGVGLPPRPPPPLLTSLFLSEDGEGEQENGVAVVETQLDQWLKKYPVKSKIILSMLTSALGSVISQFVVFLKLKRLASKSKREPGEGKGGSQGWLGVSSEVLSDFRLDLHDFTAFVLMGGILGGILHWWFTTLETVVASSSFLSQQKPLVQAFVKLGLDQSVWAMSLNAALYFGFQVMSDLVALDFRSPSCLVRETLPKLRRDYWPMMRMNWRIWPASNLVNFLVIPSHYQVLFANWVAIFWNAYLAAIVV</sequence>
<feature type="signal peptide" evidence="7">
    <location>
        <begin position="1"/>
        <end position="23"/>
    </location>
</feature>
<name>A0A0G4HJ24_9ALVE</name>
<feature type="chain" id="PRO_5005191627" evidence="7">
    <location>
        <begin position="24"/>
        <end position="300"/>
    </location>
</feature>
<proteinExistence type="inferred from homology"/>
<dbReference type="InterPro" id="IPR007248">
    <property type="entry name" value="Mpv17_PMP22"/>
</dbReference>